<dbReference type="Proteomes" id="UP000245629">
    <property type="component" value="Chromosome 4"/>
</dbReference>
<dbReference type="InterPro" id="IPR003660">
    <property type="entry name" value="HAMP_dom"/>
</dbReference>
<sequence>MQIKSLQVKIASLSGLCVAGTIAVLVGFGIASTNATNEFVGQNVSDILEKKTKEAIQNLASTQAGLIRSEFETALNAARTMAHSFATMIDPKNPGAVPVDQRREALNGMLLNVLKNNELFNGTYTAWEPDALDGRDEQFRNKRETGTDGTGRFIPYWNRDQNGRIAMQPLVEYDSRDLHPNGVMKGGWYIGPKENGKESVLDPLPYIVQGKQVFLATLSVPIKLDGKFYGVAGADFNLDFVQKLTTQVSKSIFDGRNEVVIVSNMGLIVAHSTKPELIGQSLSKINSGWEQDLAVVRSGQPKVEIEPSSKMLRTFAPIQLGHTGKPWAVLIQVPQSVVLADSVTLDAALNDRANSSVLWQVAIALLVAVAAVGVMWVMAGGVARPIRACVGFAEGIAAGRFDQTLEVKQVDEVGLLADALRKMLADLVRMNAQRTEDQKRAEEERRTAMLQLADDLEARVMSVVEGVDGAARAMSTTAQSMTSTAHQTSQQATVVASASEEANVNVQTVAAATEELSGSIREIGQQVNRSADIAREAVSAAQQANGQVMGLNEAAMKIGTVVQLIQSIAAQTNLLALNATIEAARAGEAGKGFAVVAGEVKNLANQTAKATEEIAGQVNDMQRVTNETTTVIKGVGSIIGQINDIATAIAAAVEEQNAATLEIARNVQQAASGTQQVTSNIDGVRQAASEASESAGQVLTVSGQLADESTRLRDVVTSFLSKVRAA</sequence>
<dbReference type="GO" id="GO:0005886">
    <property type="term" value="C:plasma membrane"/>
    <property type="evidence" value="ECO:0007669"/>
    <property type="project" value="UniProtKB-SubCell"/>
</dbReference>
<evidence type="ECO:0000256" key="7">
    <source>
        <dbReference type="SAM" id="Phobius"/>
    </source>
</evidence>
<evidence type="ECO:0000256" key="3">
    <source>
        <dbReference type="ARBA" id="ARBA00023224"/>
    </source>
</evidence>
<gene>
    <name evidence="11" type="ORF">DEW08_21225</name>
</gene>
<dbReference type="PANTHER" id="PTHR32089:SF112">
    <property type="entry name" value="LYSOZYME-LIKE PROTEIN-RELATED"/>
    <property type="match status" value="1"/>
</dbReference>
<dbReference type="CDD" id="cd12913">
    <property type="entry name" value="PDC1_MCP_like"/>
    <property type="match status" value="1"/>
</dbReference>
<dbReference type="Gene3D" id="6.10.340.10">
    <property type="match status" value="1"/>
</dbReference>
<feature type="coiled-coil region" evidence="6">
    <location>
        <begin position="425"/>
        <end position="459"/>
    </location>
</feature>
<organism evidence="11 12">
    <name type="scientific">Azospirillum thermophilum</name>
    <dbReference type="NCBI Taxonomy" id="2202148"/>
    <lineage>
        <taxon>Bacteria</taxon>
        <taxon>Pseudomonadati</taxon>
        <taxon>Pseudomonadota</taxon>
        <taxon>Alphaproteobacteria</taxon>
        <taxon>Rhodospirillales</taxon>
        <taxon>Azospirillaceae</taxon>
        <taxon>Azospirillum</taxon>
    </lineage>
</organism>
<evidence type="ECO:0000259" key="9">
    <source>
        <dbReference type="PROSITE" id="PS50192"/>
    </source>
</evidence>
<dbReference type="SUPFAM" id="SSF58104">
    <property type="entry name" value="Methyl-accepting chemotaxis protein (MCP) signaling domain"/>
    <property type="match status" value="1"/>
</dbReference>
<feature type="domain" description="HAMP" evidence="10">
    <location>
        <begin position="380"/>
        <end position="432"/>
    </location>
</feature>
<dbReference type="PANTHER" id="PTHR32089">
    <property type="entry name" value="METHYL-ACCEPTING CHEMOTAXIS PROTEIN MCPB"/>
    <property type="match status" value="1"/>
</dbReference>
<dbReference type="InterPro" id="IPR004089">
    <property type="entry name" value="MCPsignal_dom"/>
</dbReference>
<comment type="subcellular location">
    <subcellularLocation>
        <location evidence="1">Cell inner membrane</location>
        <topology evidence="1">Multi-pass membrane protein</topology>
    </subcellularLocation>
</comment>
<dbReference type="PROSITE" id="PS50111">
    <property type="entry name" value="CHEMOTAXIS_TRANSDUC_2"/>
    <property type="match status" value="1"/>
</dbReference>
<feature type="domain" description="T-SNARE coiled-coil homology" evidence="9">
    <location>
        <begin position="622"/>
        <end position="684"/>
    </location>
</feature>
<dbReference type="AlphaFoldDB" id="A0A2S2CW38"/>
<feature type="transmembrane region" description="Helical" evidence="7">
    <location>
        <begin position="12"/>
        <end position="31"/>
    </location>
</feature>
<dbReference type="Pfam" id="PF22673">
    <property type="entry name" value="MCP-like_PDC_1"/>
    <property type="match status" value="1"/>
</dbReference>
<comment type="similarity">
    <text evidence="4">Belongs to the methyl-accepting chemotaxis (MCP) protein family.</text>
</comment>
<dbReference type="KEGG" id="azz:DEW08_21225"/>
<keyword evidence="7" id="KW-0472">Membrane</keyword>
<proteinExistence type="inferred from homology"/>
<accession>A0A2S2CW38</accession>
<evidence type="ECO:0000256" key="4">
    <source>
        <dbReference type="ARBA" id="ARBA00029447"/>
    </source>
</evidence>
<keyword evidence="3 5" id="KW-0807">Transducer</keyword>
<evidence type="ECO:0000313" key="12">
    <source>
        <dbReference type="Proteomes" id="UP000245629"/>
    </source>
</evidence>
<dbReference type="Gene3D" id="1.10.287.950">
    <property type="entry name" value="Methyl-accepting chemotaxis protein"/>
    <property type="match status" value="1"/>
</dbReference>
<feature type="domain" description="Methyl-accepting transducer" evidence="8">
    <location>
        <begin position="470"/>
        <end position="692"/>
    </location>
</feature>
<reference evidence="12" key="1">
    <citation type="submission" date="2018-05" db="EMBL/GenBank/DDBJ databases">
        <title>Azospirillum thermophila sp. nov., a novel isolated from hot spring.</title>
        <authorList>
            <person name="Zhao Z."/>
        </authorList>
    </citation>
    <scope>NUCLEOTIDE SEQUENCE [LARGE SCALE GENOMIC DNA]</scope>
    <source>
        <strain evidence="12">CFH 70021</strain>
    </source>
</reference>
<keyword evidence="6" id="KW-0175">Coiled coil</keyword>
<dbReference type="PROSITE" id="PS50885">
    <property type="entry name" value="HAMP"/>
    <property type="match status" value="1"/>
</dbReference>
<feature type="transmembrane region" description="Helical" evidence="7">
    <location>
        <begin position="357"/>
        <end position="378"/>
    </location>
</feature>
<dbReference type="Pfam" id="PF00015">
    <property type="entry name" value="MCPsignal"/>
    <property type="match status" value="1"/>
</dbReference>
<dbReference type="SMART" id="SM00283">
    <property type="entry name" value="MA"/>
    <property type="match status" value="1"/>
</dbReference>
<evidence type="ECO:0000256" key="5">
    <source>
        <dbReference type="PROSITE-ProRule" id="PRU00284"/>
    </source>
</evidence>
<evidence type="ECO:0000313" key="11">
    <source>
        <dbReference type="EMBL" id="AWK88620.1"/>
    </source>
</evidence>
<name>A0A2S2CW38_9PROT</name>
<dbReference type="Gene3D" id="3.30.450.20">
    <property type="entry name" value="PAS domain"/>
    <property type="match status" value="2"/>
</dbReference>
<evidence type="ECO:0000259" key="8">
    <source>
        <dbReference type="PROSITE" id="PS50111"/>
    </source>
</evidence>
<dbReference type="InterPro" id="IPR000727">
    <property type="entry name" value="T_SNARE_dom"/>
</dbReference>
<dbReference type="PROSITE" id="PS50192">
    <property type="entry name" value="T_SNARE"/>
    <property type="match status" value="1"/>
</dbReference>
<dbReference type="RefSeq" id="WP_109331087.1">
    <property type="nucleotide sequence ID" value="NZ_CP029355.1"/>
</dbReference>
<keyword evidence="2" id="KW-1003">Cell membrane</keyword>
<keyword evidence="12" id="KW-1185">Reference proteome</keyword>
<dbReference type="CDD" id="cd06225">
    <property type="entry name" value="HAMP"/>
    <property type="match status" value="1"/>
</dbReference>
<protein>
    <submittedName>
        <fullName evidence="11">Methyl-accepting chemotaxis protein</fullName>
    </submittedName>
</protein>
<keyword evidence="2" id="KW-0997">Cell inner membrane</keyword>
<dbReference type="OrthoDB" id="9814362at2"/>
<dbReference type="EMBL" id="CP029355">
    <property type="protein sequence ID" value="AWK88620.1"/>
    <property type="molecule type" value="Genomic_DNA"/>
</dbReference>
<evidence type="ECO:0000256" key="2">
    <source>
        <dbReference type="ARBA" id="ARBA00022519"/>
    </source>
</evidence>
<evidence type="ECO:0000259" key="10">
    <source>
        <dbReference type="PROSITE" id="PS50885"/>
    </source>
</evidence>
<evidence type="ECO:0000256" key="6">
    <source>
        <dbReference type="SAM" id="Coils"/>
    </source>
</evidence>
<dbReference type="Pfam" id="PF00672">
    <property type="entry name" value="HAMP"/>
    <property type="match status" value="1"/>
</dbReference>
<keyword evidence="7" id="KW-0812">Transmembrane</keyword>
<dbReference type="GO" id="GO:0007165">
    <property type="term" value="P:signal transduction"/>
    <property type="evidence" value="ECO:0007669"/>
    <property type="project" value="UniProtKB-KW"/>
</dbReference>
<evidence type="ECO:0000256" key="1">
    <source>
        <dbReference type="ARBA" id="ARBA00004429"/>
    </source>
</evidence>
<keyword evidence="7" id="KW-1133">Transmembrane helix</keyword>
<dbReference type="SMART" id="SM00304">
    <property type="entry name" value="HAMP"/>
    <property type="match status" value="1"/>
</dbReference>